<name>A0A7G6WZ17_9ACTN</name>
<accession>A0A7G6WZ17</accession>
<organism evidence="2 3">
    <name type="scientific">Kribbella qitaiheensis</name>
    <dbReference type="NCBI Taxonomy" id="1544730"/>
    <lineage>
        <taxon>Bacteria</taxon>
        <taxon>Bacillati</taxon>
        <taxon>Actinomycetota</taxon>
        <taxon>Actinomycetes</taxon>
        <taxon>Propionibacteriales</taxon>
        <taxon>Kribbellaceae</taxon>
        <taxon>Kribbella</taxon>
    </lineage>
</organism>
<gene>
    <name evidence="2" type="ORF">F1D05_16555</name>
</gene>
<evidence type="ECO:0000313" key="3">
    <source>
        <dbReference type="Proteomes" id="UP000515563"/>
    </source>
</evidence>
<protein>
    <submittedName>
        <fullName evidence="2">Uncharacterized protein</fullName>
    </submittedName>
</protein>
<dbReference type="KEGG" id="kqi:F1D05_16555"/>
<reference evidence="3" key="1">
    <citation type="submission" date="2019-09" db="EMBL/GenBank/DDBJ databases">
        <title>Antimicrobial potential of Antarctic Bacteria.</title>
        <authorList>
            <person name="Benaud N."/>
            <person name="Edwards R.J."/>
            <person name="Ferrari B.C."/>
        </authorList>
    </citation>
    <scope>NUCLEOTIDE SEQUENCE [LARGE SCALE GENOMIC DNA]</scope>
    <source>
        <strain evidence="3">SPB151</strain>
    </source>
</reference>
<dbReference type="EMBL" id="CP043661">
    <property type="protein sequence ID" value="QNE19232.1"/>
    <property type="molecule type" value="Genomic_DNA"/>
</dbReference>
<dbReference type="AlphaFoldDB" id="A0A7G6WZ17"/>
<reference evidence="2 3" key="2">
    <citation type="journal article" date="2020" name="Microbiol. Resour. Announc.">
        <title>Antarctic desert soil bacteria exhibit high novel natural product potential, evaluated through long-read genome sequencing and comparative genomics.</title>
        <authorList>
            <person name="Benaud N."/>
            <person name="Edwards R.J."/>
            <person name="Amos T.G."/>
            <person name="D'Agostino P.M."/>
            <person name="Gutierrez-Chavez C."/>
            <person name="Montgomery K."/>
            <person name="Nicetic I."/>
            <person name="Ferrari B.C."/>
        </authorList>
    </citation>
    <scope>NUCLEOTIDE SEQUENCE [LARGE SCALE GENOMIC DNA]</scope>
    <source>
        <strain evidence="2 3">SPB151</strain>
    </source>
</reference>
<feature type="region of interest" description="Disordered" evidence="1">
    <location>
        <begin position="223"/>
        <end position="262"/>
    </location>
</feature>
<evidence type="ECO:0000256" key="1">
    <source>
        <dbReference type="SAM" id="MobiDB-lite"/>
    </source>
</evidence>
<dbReference type="Proteomes" id="UP000515563">
    <property type="component" value="Chromosome"/>
</dbReference>
<dbReference type="RefSeq" id="WP_185448509.1">
    <property type="nucleotide sequence ID" value="NZ_CP043661.1"/>
</dbReference>
<proteinExistence type="predicted"/>
<evidence type="ECO:0000313" key="2">
    <source>
        <dbReference type="EMBL" id="QNE19232.1"/>
    </source>
</evidence>
<sequence>MSKERVAALTEQTAAALHAARSSLGSAAAITDEVRQGLRRGEADIAELAGQASRVRYADEPRPHLRNAQELADGVDRRMRDGQRGLGEVGDDLAQATRALNAGRQFVAELEQLPERQVAETEQLRQRVEVLSRAVRDAGDVVEAVGARLGAARQNVEPLLNASSHVDDPNRTAAMIAEAGTGTGADNDVMSVQRRLVGLSEDLDNAQPQAAVAAQQGADLANTARVAANPTRAADQAKPGSAADQDAARRPAEATQSALRDL</sequence>
<keyword evidence="3" id="KW-1185">Reference proteome</keyword>